<evidence type="ECO:0000256" key="5">
    <source>
        <dbReference type="ARBA" id="ARBA00023002"/>
    </source>
</evidence>
<dbReference type="AlphaFoldDB" id="A0A512DLU3"/>
<dbReference type="GO" id="GO:0050661">
    <property type="term" value="F:NADP binding"/>
    <property type="evidence" value="ECO:0007669"/>
    <property type="project" value="InterPro"/>
</dbReference>
<protein>
    <submittedName>
        <fullName evidence="7">Oxidoreductase</fullName>
    </submittedName>
</protein>
<dbReference type="GO" id="GO:0010181">
    <property type="term" value="F:FMN binding"/>
    <property type="evidence" value="ECO:0007669"/>
    <property type="project" value="InterPro"/>
</dbReference>
<evidence type="ECO:0000256" key="4">
    <source>
        <dbReference type="ARBA" id="ARBA00022857"/>
    </source>
</evidence>
<dbReference type="OrthoDB" id="9804454at2"/>
<evidence type="ECO:0000256" key="1">
    <source>
        <dbReference type="ARBA" id="ARBA00001917"/>
    </source>
</evidence>
<evidence type="ECO:0000313" key="7">
    <source>
        <dbReference type="EMBL" id="GEO37435.1"/>
    </source>
</evidence>
<evidence type="ECO:0000313" key="8">
    <source>
        <dbReference type="Proteomes" id="UP000321523"/>
    </source>
</evidence>
<dbReference type="GO" id="GO:0003959">
    <property type="term" value="F:NADPH dehydrogenase activity"/>
    <property type="evidence" value="ECO:0007669"/>
    <property type="project" value="InterPro"/>
</dbReference>
<organism evidence="7 8">
    <name type="scientific">Skermanella aerolata</name>
    <dbReference type="NCBI Taxonomy" id="393310"/>
    <lineage>
        <taxon>Bacteria</taxon>
        <taxon>Pseudomonadati</taxon>
        <taxon>Pseudomonadota</taxon>
        <taxon>Alphaproteobacteria</taxon>
        <taxon>Rhodospirillales</taxon>
        <taxon>Azospirillaceae</taxon>
        <taxon>Skermanella</taxon>
    </lineage>
</organism>
<dbReference type="Proteomes" id="UP000321523">
    <property type="component" value="Unassembled WGS sequence"/>
</dbReference>
<reference evidence="7 8" key="1">
    <citation type="submission" date="2019-07" db="EMBL/GenBank/DDBJ databases">
        <title>Whole genome shotgun sequence of Skermanella aerolata NBRC 106429.</title>
        <authorList>
            <person name="Hosoyama A."/>
            <person name="Uohara A."/>
            <person name="Ohji S."/>
            <person name="Ichikawa N."/>
        </authorList>
    </citation>
    <scope>NUCLEOTIDE SEQUENCE [LARGE SCALE GENOMIC DNA]</scope>
    <source>
        <strain evidence="7 8">NBRC 106429</strain>
    </source>
</reference>
<gene>
    <name evidence="7" type="ORF">SAE02_15830</name>
</gene>
<dbReference type="SUPFAM" id="SSF51395">
    <property type="entry name" value="FMN-linked oxidoreductases"/>
    <property type="match status" value="1"/>
</dbReference>
<evidence type="ECO:0000256" key="2">
    <source>
        <dbReference type="ARBA" id="ARBA00022630"/>
    </source>
</evidence>
<dbReference type="Pfam" id="PF00724">
    <property type="entry name" value="Oxidored_FMN"/>
    <property type="match status" value="1"/>
</dbReference>
<keyword evidence="3" id="KW-0288">FMN</keyword>
<dbReference type="PANTHER" id="PTHR43303">
    <property type="entry name" value="NADPH DEHYDROGENASE C23G7.10C-RELATED"/>
    <property type="match status" value="1"/>
</dbReference>
<keyword evidence="2" id="KW-0285">Flavoprotein</keyword>
<dbReference type="Gene3D" id="3.20.20.70">
    <property type="entry name" value="Aldolase class I"/>
    <property type="match status" value="1"/>
</dbReference>
<accession>A0A512DLU3</accession>
<comment type="caution">
    <text evidence="7">The sequence shown here is derived from an EMBL/GenBank/DDBJ whole genome shotgun (WGS) entry which is preliminary data.</text>
</comment>
<keyword evidence="4" id="KW-0521">NADP</keyword>
<comment type="cofactor">
    <cofactor evidence="1">
        <name>FMN</name>
        <dbReference type="ChEBI" id="CHEBI:58210"/>
    </cofactor>
</comment>
<name>A0A512DLU3_9PROT</name>
<dbReference type="CDD" id="cd02932">
    <property type="entry name" value="OYE_YqiM_FMN"/>
    <property type="match status" value="1"/>
</dbReference>
<evidence type="ECO:0000256" key="3">
    <source>
        <dbReference type="ARBA" id="ARBA00022643"/>
    </source>
</evidence>
<proteinExistence type="predicted"/>
<keyword evidence="8" id="KW-1185">Reference proteome</keyword>
<dbReference type="InterPro" id="IPR044152">
    <property type="entry name" value="YqjM-like"/>
</dbReference>
<dbReference type="PANTHER" id="PTHR43303:SF4">
    <property type="entry name" value="NADPH DEHYDROGENASE C23G7.10C-RELATED"/>
    <property type="match status" value="1"/>
</dbReference>
<evidence type="ECO:0000259" key="6">
    <source>
        <dbReference type="Pfam" id="PF00724"/>
    </source>
</evidence>
<dbReference type="InterPro" id="IPR013785">
    <property type="entry name" value="Aldolase_TIM"/>
</dbReference>
<sequence length="376" mass="40945">MSSQTASKLFSPIDLAGRTFANRIVVSPMCQYSAENGIATDWHLMHLGMLANSGASLLILEATAVEAAGRITPGDLGLYNDENEAALARVLTSVRRYGNAQLGIQIAHAGRKASSQRPWEGGRALRPDQDPWTTYAPSAIPFAEDWHTPQAFAARDFERVRNAFVATAQRAVRLGFDAAELHGAHGYLLHAFLSPLSNQRTDGYGGGFEGRTRFPLEVFDAVRAVWPTDRPLGFRLSASDWIEGGWTIEESVALAKILKQRGCDFIDASSGGIALGAKIPLTPGYQVPFAAQIRREAEIPVMAVGLIVDPKQAERIVAEGEADFVALARALLDEPHWGWRAARELGGEIAYPPQYARAAPELWPGHKFQEESSVMD</sequence>
<dbReference type="RefSeq" id="WP_044427139.1">
    <property type="nucleotide sequence ID" value="NZ_BJYZ01000006.1"/>
</dbReference>
<feature type="domain" description="NADH:flavin oxidoreductase/NADH oxidase N-terminal" evidence="6">
    <location>
        <begin position="8"/>
        <end position="345"/>
    </location>
</feature>
<keyword evidence="5" id="KW-0560">Oxidoreductase</keyword>
<dbReference type="InterPro" id="IPR001155">
    <property type="entry name" value="OxRdtase_FMN_N"/>
</dbReference>
<dbReference type="EMBL" id="BJYZ01000006">
    <property type="protein sequence ID" value="GEO37435.1"/>
    <property type="molecule type" value="Genomic_DNA"/>
</dbReference>